<keyword evidence="3" id="KW-1185">Reference proteome</keyword>
<dbReference type="AlphaFoldDB" id="A0A2H3JEP9"/>
<reference evidence="2 3" key="1">
    <citation type="journal article" date="2012" name="Science">
        <title>The Paleozoic origin of enzymatic lignin decomposition reconstructed from 31 fungal genomes.</title>
        <authorList>
            <person name="Floudas D."/>
            <person name="Binder M."/>
            <person name="Riley R."/>
            <person name="Barry K."/>
            <person name="Blanchette R.A."/>
            <person name="Henrissat B."/>
            <person name="Martinez A.T."/>
            <person name="Otillar R."/>
            <person name="Spatafora J.W."/>
            <person name="Yadav J.S."/>
            <person name="Aerts A."/>
            <person name="Benoit I."/>
            <person name="Boyd A."/>
            <person name="Carlson A."/>
            <person name="Copeland A."/>
            <person name="Coutinho P.M."/>
            <person name="de Vries R.P."/>
            <person name="Ferreira P."/>
            <person name="Findley K."/>
            <person name="Foster B."/>
            <person name="Gaskell J."/>
            <person name="Glotzer D."/>
            <person name="Gorecki P."/>
            <person name="Heitman J."/>
            <person name="Hesse C."/>
            <person name="Hori C."/>
            <person name="Igarashi K."/>
            <person name="Jurgens J.A."/>
            <person name="Kallen N."/>
            <person name="Kersten P."/>
            <person name="Kohler A."/>
            <person name="Kuees U."/>
            <person name="Kumar T.K.A."/>
            <person name="Kuo A."/>
            <person name="LaButti K."/>
            <person name="Larrondo L.F."/>
            <person name="Lindquist E."/>
            <person name="Ling A."/>
            <person name="Lombard V."/>
            <person name="Lucas S."/>
            <person name="Lundell T."/>
            <person name="Martin R."/>
            <person name="McLaughlin D.J."/>
            <person name="Morgenstern I."/>
            <person name="Morin E."/>
            <person name="Murat C."/>
            <person name="Nagy L.G."/>
            <person name="Nolan M."/>
            <person name="Ohm R.A."/>
            <person name="Patyshakuliyeva A."/>
            <person name="Rokas A."/>
            <person name="Ruiz-Duenas F.J."/>
            <person name="Sabat G."/>
            <person name="Salamov A."/>
            <person name="Samejima M."/>
            <person name="Schmutz J."/>
            <person name="Slot J.C."/>
            <person name="St John F."/>
            <person name="Stenlid J."/>
            <person name="Sun H."/>
            <person name="Sun S."/>
            <person name="Syed K."/>
            <person name="Tsang A."/>
            <person name="Wiebenga A."/>
            <person name="Young D."/>
            <person name="Pisabarro A."/>
            <person name="Eastwood D.C."/>
            <person name="Martin F."/>
            <person name="Cullen D."/>
            <person name="Grigoriev I.V."/>
            <person name="Hibbett D.S."/>
        </authorList>
    </citation>
    <scope>NUCLEOTIDE SEQUENCE [LARGE SCALE GENOMIC DNA]</scope>
    <source>
        <strain evidence="2 3">MD-104</strain>
    </source>
</reference>
<evidence type="ECO:0000313" key="2">
    <source>
        <dbReference type="EMBL" id="PCH35174.1"/>
    </source>
</evidence>
<evidence type="ECO:0000313" key="3">
    <source>
        <dbReference type="Proteomes" id="UP000218811"/>
    </source>
</evidence>
<name>A0A2H3JEP9_WOLCO</name>
<organism evidence="2 3">
    <name type="scientific">Wolfiporia cocos (strain MD-104)</name>
    <name type="common">Brown rot fungus</name>
    <dbReference type="NCBI Taxonomy" id="742152"/>
    <lineage>
        <taxon>Eukaryota</taxon>
        <taxon>Fungi</taxon>
        <taxon>Dikarya</taxon>
        <taxon>Basidiomycota</taxon>
        <taxon>Agaricomycotina</taxon>
        <taxon>Agaricomycetes</taxon>
        <taxon>Polyporales</taxon>
        <taxon>Phaeolaceae</taxon>
        <taxon>Wolfiporia</taxon>
    </lineage>
</organism>
<proteinExistence type="predicted"/>
<sequence>MGDVRRRGGKKTMAAGVSGWGTMARRGGRTSGNGRQGSRFIGSLSERADASLRPRPATPPGTARHHLACLRFGVDAALMGLAGFGAARNAQQRRLAEGVSAGDDAGSSLD</sequence>
<dbReference type="Proteomes" id="UP000218811">
    <property type="component" value="Unassembled WGS sequence"/>
</dbReference>
<dbReference type="EMBL" id="KB467843">
    <property type="protein sequence ID" value="PCH35174.1"/>
    <property type="molecule type" value="Genomic_DNA"/>
</dbReference>
<gene>
    <name evidence="2" type="ORF">WOLCODRAFT_155852</name>
</gene>
<accession>A0A2H3JEP9</accession>
<evidence type="ECO:0000256" key="1">
    <source>
        <dbReference type="SAM" id="MobiDB-lite"/>
    </source>
</evidence>
<feature type="region of interest" description="Disordered" evidence="1">
    <location>
        <begin position="1"/>
        <end position="63"/>
    </location>
</feature>
<protein>
    <submittedName>
        <fullName evidence="2">Uncharacterized protein</fullName>
    </submittedName>
</protein>